<dbReference type="Proteomes" id="UP001149163">
    <property type="component" value="Unassembled WGS sequence"/>
</dbReference>
<keyword evidence="2" id="KW-1185">Reference proteome</keyword>
<evidence type="ECO:0000313" key="1">
    <source>
        <dbReference type="EMBL" id="KAJ5167750.1"/>
    </source>
</evidence>
<dbReference type="GeneID" id="81424645"/>
<reference evidence="1" key="1">
    <citation type="submission" date="2022-11" db="EMBL/GenBank/DDBJ databases">
        <authorList>
            <person name="Petersen C."/>
        </authorList>
    </citation>
    <scope>NUCLEOTIDE SEQUENCE</scope>
    <source>
        <strain evidence="1">IBT 26290</strain>
    </source>
</reference>
<dbReference type="RefSeq" id="XP_056544211.1">
    <property type="nucleotide sequence ID" value="XM_056685469.1"/>
</dbReference>
<accession>A0A9W9I715</accession>
<name>A0A9W9I715_9EURO</name>
<sequence>MTQLRKSYFWSPSTWKLRLKHGSRTQSTTSTAEEFHSAHSFILNNHIDPMKNPVEERSEAVPRYSSSVYSEHEDACSPVLRLSNNKNKKEDLTGCLKRKMKSLTAPNQMAPNRRHSRPYAVSSGEWVLVPTTESSLGRIGQVLSLDDLTEMQFSYHFDTALKVFIKVYAMAKVMEVAFLSYGCELDNAETGLQYWIKHAEAEVRTNSLAVLIEVVENLFYALYSRVIIEMAGIELCALFKLQLRPAVGSRQFFLPDANHMYRLLLACKDNLDDTNVCESLQEGVVHQWQEGFLRRLALKEIEKGFNPDDMLGYRRFAQSIVSDPTCAYVAKWRSLVPFFDTIPSEILAVMSEKWFTVLPKVVLPDDVPSGQLPFVDLKRANPMQWEKEIILDYRLATLGKLEGRSIGEERRDDPKIRLLSLARCRKCICTSVCLCSWACTYRVKSACPCSERHVRIMMARRCKETGPFDFTIRANTAARACWEGLAMLRRDVKDDTILLEWREAFEVFELTIQKERWAD</sequence>
<dbReference type="AlphaFoldDB" id="A0A9W9I715"/>
<dbReference type="EMBL" id="JAPQKN010000002">
    <property type="protein sequence ID" value="KAJ5167750.1"/>
    <property type="molecule type" value="Genomic_DNA"/>
</dbReference>
<evidence type="ECO:0000313" key="2">
    <source>
        <dbReference type="Proteomes" id="UP001149163"/>
    </source>
</evidence>
<organism evidence="1 2">
    <name type="scientific">Penicillium canariense</name>
    <dbReference type="NCBI Taxonomy" id="189055"/>
    <lineage>
        <taxon>Eukaryota</taxon>
        <taxon>Fungi</taxon>
        <taxon>Dikarya</taxon>
        <taxon>Ascomycota</taxon>
        <taxon>Pezizomycotina</taxon>
        <taxon>Eurotiomycetes</taxon>
        <taxon>Eurotiomycetidae</taxon>
        <taxon>Eurotiales</taxon>
        <taxon>Aspergillaceae</taxon>
        <taxon>Penicillium</taxon>
    </lineage>
</organism>
<protein>
    <submittedName>
        <fullName evidence="1">Uncharacterized protein</fullName>
    </submittedName>
</protein>
<dbReference type="OrthoDB" id="4158501at2759"/>
<gene>
    <name evidence="1" type="ORF">N7482_003344</name>
</gene>
<reference evidence="1" key="2">
    <citation type="journal article" date="2023" name="IMA Fungus">
        <title>Comparative genomic study of the Penicillium genus elucidates a diverse pangenome and 15 lateral gene transfer events.</title>
        <authorList>
            <person name="Petersen C."/>
            <person name="Sorensen T."/>
            <person name="Nielsen M.R."/>
            <person name="Sondergaard T.E."/>
            <person name="Sorensen J.L."/>
            <person name="Fitzpatrick D.A."/>
            <person name="Frisvad J.C."/>
            <person name="Nielsen K.L."/>
        </authorList>
    </citation>
    <scope>NUCLEOTIDE SEQUENCE</scope>
    <source>
        <strain evidence="1">IBT 26290</strain>
    </source>
</reference>
<comment type="caution">
    <text evidence="1">The sequence shown here is derived from an EMBL/GenBank/DDBJ whole genome shotgun (WGS) entry which is preliminary data.</text>
</comment>
<proteinExistence type="predicted"/>